<dbReference type="AlphaFoldDB" id="A0A7T8KFW3"/>
<name>A0A7T8KFW3_CALRO</name>
<dbReference type="Proteomes" id="UP000595437">
    <property type="component" value="Chromosome 5"/>
</dbReference>
<evidence type="ECO:0000256" key="2">
    <source>
        <dbReference type="SAM" id="MobiDB-lite"/>
    </source>
</evidence>
<evidence type="ECO:0000313" key="4">
    <source>
        <dbReference type="EMBL" id="QQP55168.1"/>
    </source>
</evidence>
<dbReference type="Pfam" id="PF13865">
    <property type="entry name" value="FoP_duplication"/>
    <property type="match status" value="1"/>
</dbReference>
<feature type="compositionally biased region" description="Basic residues" evidence="2">
    <location>
        <begin position="1"/>
        <end position="28"/>
    </location>
</feature>
<accession>A0A7T8KFW3</accession>
<evidence type="ECO:0000259" key="3">
    <source>
        <dbReference type="Pfam" id="PF13865"/>
    </source>
</evidence>
<dbReference type="EMBL" id="CP045894">
    <property type="protein sequence ID" value="QQP55168.1"/>
    <property type="molecule type" value="Genomic_DNA"/>
</dbReference>
<reference evidence="5" key="1">
    <citation type="submission" date="2021-01" db="EMBL/GenBank/DDBJ databases">
        <title>Caligus Genome Assembly.</title>
        <authorList>
            <person name="Gallardo-Escarate C."/>
        </authorList>
    </citation>
    <scope>NUCLEOTIDE SEQUENCE [LARGE SCALE GENOMIC DNA]</scope>
</reference>
<sequence length="91" mass="10316">MKAALRSKKSPSSANRKHVPTCRHHKTSIPKGQTPRERPSQATELSSKEPLQRRPPQKPSKDELDAQLDSYMSSTKSLLVEETDYSPWSKD</sequence>
<keyword evidence="5" id="KW-1185">Reference proteome</keyword>
<feature type="domain" description="Chromatin target of PRMT1 protein C-terminal" evidence="3">
    <location>
        <begin position="33"/>
        <end position="78"/>
    </location>
</feature>
<protein>
    <recommendedName>
        <fullName evidence="3">Chromatin target of PRMT1 protein C-terminal domain-containing protein</fullName>
    </recommendedName>
</protein>
<evidence type="ECO:0000313" key="5">
    <source>
        <dbReference type="Proteomes" id="UP000595437"/>
    </source>
</evidence>
<evidence type="ECO:0000256" key="1">
    <source>
        <dbReference type="ARBA" id="ARBA00022884"/>
    </source>
</evidence>
<dbReference type="GO" id="GO:0003723">
    <property type="term" value="F:RNA binding"/>
    <property type="evidence" value="ECO:0007669"/>
    <property type="project" value="UniProtKB-KW"/>
</dbReference>
<keyword evidence="1" id="KW-0694">RNA-binding</keyword>
<dbReference type="OrthoDB" id="446014at2759"/>
<organism evidence="4 5">
    <name type="scientific">Caligus rogercresseyi</name>
    <name type="common">Sea louse</name>
    <dbReference type="NCBI Taxonomy" id="217165"/>
    <lineage>
        <taxon>Eukaryota</taxon>
        <taxon>Metazoa</taxon>
        <taxon>Ecdysozoa</taxon>
        <taxon>Arthropoda</taxon>
        <taxon>Crustacea</taxon>
        <taxon>Multicrustacea</taxon>
        <taxon>Hexanauplia</taxon>
        <taxon>Copepoda</taxon>
        <taxon>Siphonostomatoida</taxon>
        <taxon>Caligidae</taxon>
        <taxon>Caligus</taxon>
    </lineage>
</organism>
<dbReference type="InterPro" id="IPR025715">
    <property type="entry name" value="FoP_C"/>
</dbReference>
<feature type="region of interest" description="Disordered" evidence="2">
    <location>
        <begin position="1"/>
        <end position="91"/>
    </location>
</feature>
<gene>
    <name evidence="4" type="ORF">FKW44_008268</name>
</gene>
<proteinExistence type="predicted"/>